<gene>
    <name evidence="1" type="ORF">AFERRI_30262</name>
    <name evidence="2" type="ORF">AFERRI_50341</name>
</gene>
<reference evidence="1" key="2">
    <citation type="submission" date="2014-07" db="EMBL/GenBank/DDBJ databases">
        <title>Initial genome analysis of the psychrotolerant acidophile Acidithiobacillus ferrivorans CF27: insights into iron and sulfur oxidation pathways and into biofilm formation.</title>
        <authorList>
            <person name="Talla E."/>
            <person name="Hedrich S."/>
            <person name="Mangenot S."/>
            <person name="Ji B."/>
            <person name="Johnson D.B."/>
            <person name="Barbe V."/>
            <person name="Bonnefoy V."/>
        </authorList>
    </citation>
    <scope>NUCLEOTIDE SEQUENCE [LARGE SCALE GENOMIC DNA]</scope>
    <source>
        <strain evidence="1">CF27</strain>
    </source>
</reference>
<reference evidence="2 3" key="3">
    <citation type="submission" date="2017-03" db="EMBL/GenBank/DDBJ databases">
        <authorList>
            <person name="Regsiter A."/>
            <person name="William W."/>
        </authorList>
    </citation>
    <scope>NUCLEOTIDE SEQUENCE [LARGE SCALE GENOMIC DNA]</scope>
    <source>
        <strain evidence="2">PRJEB5721</strain>
    </source>
</reference>
<sequence>MANANAVSSAAAVTTLNERQWEGLGKVGDAALQVQNLLQMLRDILNELPRAIDTDKLMETMKPYLEQLQRVSESLQAFIQGNSGEEPLDRLRNVLNDVQNAELDKTLKEVLQLLGNLQRAGFFSSIAALSAELKCPIIGENPEDMVQKIHGATASIQYWMESARQGIGVVGNMVGQLDLPDRLDEIQEMADQWIQMAKRAQRLIQGDAPNLQARLSGMLDMAEILGGQMNIAIGTLRDTIPEVLEGAEMSNTLATIGAGGSRWMHIALRVKTLARGNSEDLAQRVEGLLDQVEHLVGYAASAGFFIQAGKDGVGAVRNILSDIDLPEKLDDLAEEAEKWLKIAMRAKALAQGSSDSLADRVGSLLGMAEAAGDSLQAAAKALADKGIHLEKLIIPRDDLSIAFGTAADMVGEFWHDGTIRHIGNTISQGAMAWLEIAQIGAKAVQGDAESINARIKEIVQGLHDAHLVDMLPDVFALVGSLQKAGLIGKLNMIMTQIVPMIPSDEVFASGVNKTMKALEQTRTEMKDESNKGGGIFGLMKIFFAQDTQFVLKFAIRFAAIFLKALKQQA</sequence>
<proteinExistence type="predicted"/>
<dbReference type="AlphaFoldDB" id="A0A060UMT5"/>
<keyword evidence="3" id="KW-1185">Reference proteome</keyword>
<dbReference type="EMBL" id="CCCS020000023">
    <property type="protein sequence ID" value="CDQ09616.1"/>
    <property type="molecule type" value="Genomic_DNA"/>
</dbReference>
<dbReference type="EMBL" id="LT841305">
    <property type="protein sequence ID" value="SMH67140.1"/>
    <property type="molecule type" value="Genomic_DNA"/>
</dbReference>
<evidence type="ECO:0000313" key="3">
    <source>
        <dbReference type="Proteomes" id="UP000193925"/>
    </source>
</evidence>
<dbReference type="RefSeq" id="WP_035191916.1">
    <property type="nucleotide sequence ID" value="NZ_CCCS020000023.1"/>
</dbReference>
<evidence type="ECO:0000313" key="1">
    <source>
        <dbReference type="EMBL" id="CDQ09616.1"/>
    </source>
</evidence>
<reference evidence="1" key="1">
    <citation type="submission" date="2014-03" db="EMBL/GenBank/DDBJ databases">
        <authorList>
            <person name="Genoscope - CEA"/>
        </authorList>
    </citation>
    <scope>NUCLEOTIDE SEQUENCE [LARGE SCALE GENOMIC DNA]</scope>
    <source>
        <strain evidence="1">CF27</strain>
    </source>
</reference>
<dbReference type="Proteomes" id="UP000193925">
    <property type="component" value="Chromosome AFERRI"/>
</dbReference>
<organism evidence="1">
    <name type="scientific">Acidithiobacillus ferrivorans</name>
    <dbReference type="NCBI Taxonomy" id="160808"/>
    <lineage>
        <taxon>Bacteria</taxon>
        <taxon>Pseudomonadati</taxon>
        <taxon>Pseudomonadota</taxon>
        <taxon>Acidithiobacillia</taxon>
        <taxon>Acidithiobacillales</taxon>
        <taxon>Acidithiobacillaceae</taxon>
        <taxon>Acidithiobacillus</taxon>
    </lineage>
</organism>
<name>A0A060UMT5_9PROT</name>
<evidence type="ECO:0000313" key="2">
    <source>
        <dbReference type="EMBL" id="SMH67140.1"/>
    </source>
</evidence>
<protein>
    <submittedName>
        <fullName evidence="1">Uncharacterized protein</fullName>
    </submittedName>
</protein>
<accession>A0A060UMT5</accession>